<dbReference type="PANTHER" id="PTHR35526:SF3">
    <property type="entry name" value="ANTI-SIGMA-F FACTOR RSBW"/>
    <property type="match status" value="1"/>
</dbReference>
<dbReference type="OrthoDB" id="3214274at2"/>
<dbReference type="EMBL" id="FNAX01000013">
    <property type="protein sequence ID" value="SDG01557.1"/>
    <property type="molecule type" value="Genomic_DNA"/>
</dbReference>
<proteinExistence type="predicted"/>
<feature type="domain" description="Histidine kinase/HSP90-like ATPase" evidence="2">
    <location>
        <begin position="17"/>
        <end position="122"/>
    </location>
</feature>
<evidence type="ECO:0000256" key="1">
    <source>
        <dbReference type="ARBA" id="ARBA00022527"/>
    </source>
</evidence>
<dbReference type="Pfam" id="PF13581">
    <property type="entry name" value="HATPase_c_2"/>
    <property type="match status" value="1"/>
</dbReference>
<reference evidence="3 4" key="1">
    <citation type="submission" date="2016-10" db="EMBL/GenBank/DDBJ databases">
        <authorList>
            <person name="de Groot N.N."/>
        </authorList>
    </citation>
    <scope>NUCLEOTIDE SEQUENCE [LARGE SCALE GENOMIC DNA]</scope>
    <source>
        <strain evidence="3 4">CGMCC 4.1859</strain>
    </source>
</reference>
<dbReference type="Proteomes" id="UP000198614">
    <property type="component" value="Unassembled WGS sequence"/>
</dbReference>
<evidence type="ECO:0000259" key="2">
    <source>
        <dbReference type="Pfam" id="PF13581"/>
    </source>
</evidence>
<dbReference type="PANTHER" id="PTHR35526">
    <property type="entry name" value="ANTI-SIGMA-F FACTOR RSBW-RELATED"/>
    <property type="match status" value="1"/>
</dbReference>
<keyword evidence="1" id="KW-0723">Serine/threonine-protein kinase</keyword>
<gene>
    <name evidence="3" type="ORF">SAMN05216260_113111</name>
</gene>
<dbReference type="Gene3D" id="3.30.565.10">
    <property type="entry name" value="Histidine kinase-like ATPase, C-terminal domain"/>
    <property type="match status" value="1"/>
</dbReference>
<protein>
    <submittedName>
        <fullName evidence="3">Anti-sigma regulatory factor (Ser/Thr protein kinase)</fullName>
    </submittedName>
</protein>
<keyword evidence="3" id="KW-0808">Transferase</keyword>
<organism evidence="3 4">
    <name type="scientific">Streptomyces griseoaurantiacus</name>
    <dbReference type="NCBI Taxonomy" id="68213"/>
    <lineage>
        <taxon>Bacteria</taxon>
        <taxon>Bacillati</taxon>
        <taxon>Actinomycetota</taxon>
        <taxon>Actinomycetes</taxon>
        <taxon>Kitasatosporales</taxon>
        <taxon>Streptomycetaceae</taxon>
        <taxon>Streptomyces</taxon>
        <taxon>Streptomyces aurantiacus group</taxon>
    </lineage>
</organism>
<accession>A0A1G7QSR6</accession>
<dbReference type="GO" id="GO:0004674">
    <property type="term" value="F:protein serine/threonine kinase activity"/>
    <property type="evidence" value="ECO:0007669"/>
    <property type="project" value="UniProtKB-KW"/>
</dbReference>
<keyword evidence="3" id="KW-0418">Kinase</keyword>
<name>A0A1G7QSR6_9ACTN</name>
<evidence type="ECO:0000313" key="3">
    <source>
        <dbReference type="EMBL" id="SDG01557.1"/>
    </source>
</evidence>
<evidence type="ECO:0000313" key="4">
    <source>
        <dbReference type="Proteomes" id="UP000198614"/>
    </source>
</evidence>
<dbReference type="AlphaFoldDB" id="A0A1G7QSR6"/>
<dbReference type="InterPro" id="IPR003594">
    <property type="entry name" value="HATPase_dom"/>
</dbReference>
<sequence>MVTVALPDTWVYALRLPHDPRAARVARMTVRAALHGHGMREVLDTVELLTSELVTNAYLHGKGPSSLRLTALGDGRLRVGLWDGCPRIPPPFDRPTGERVPLVPPDSETGRGLYLVQRYADAWGGWPLGGDLLGRGAGKLLWFEVGRRAVEHSV</sequence>
<dbReference type="InterPro" id="IPR036890">
    <property type="entry name" value="HATPase_C_sf"/>
</dbReference>
<dbReference type="CDD" id="cd16936">
    <property type="entry name" value="HATPase_RsbW-like"/>
    <property type="match status" value="1"/>
</dbReference>
<dbReference type="SUPFAM" id="SSF55874">
    <property type="entry name" value="ATPase domain of HSP90 chaperone/DNA topoisomerase II/histidine kinase"/>
    <property type="match status" value="1"/>
</dbReference>
<dbReference type="InterPro" id="IPR050267">
    <property type="entry name" value="Anti-sigma-factor_SerPK"/>
</dbReference>